<feature type="chain" id="PRO_5028070660" evidence="2">
    <location>
        <begin position="18"/>
        <end position="305"/>
    </location>
</feature>
<keyword evidence="4" id="KW-1185">Reference proteome</keyword>
<dbReference type="InterPro" id="IPR005181">
    <property type="entry name" value="SASA"/>
</dbReference>
<dbReference type="Proteomes" id="UP000515123">
    <property type="component" value="Linkage group 9"/>
</dbReference>
<organism evidence="4 5">
    <name type="scientific">Ananas comosus</name>
    <name type="common">Pineapple</name>
    <name type="synonym">Ananas ananas</name>
    <dbReference type="NCBI Taxonomy" id="4615"/>
    <lineage>
        <taxon>Eukaryota</taxon>
        <taxon>Viridiplantae</taxon>
        <taxon>Streptophyta</taxon>
        <taxon>Embryophyta</taxon>
        <taxon>Tracheophyta</taxon>
        <taxon>Spermatophyta</taxon>
        <taxon>Magnoliopsida</taxon>
        <taxon>Liliopsida</taxon>
        <taxon>Poales</taxon>
        <taxon>Bromeliaceae</taxon>
        <taxon>Bromelioideae</taxon>
        <taxon>Ananas</taxon>
    </lineage>
</organism>
<evidence type="ECO:0000259" key="3">
    <source>
        <dbReference type="Pfam" id="PF03629"/>
    </source>
</evidence>
<dbReference type="InterPro" id="IPR052940">
    <property type="entry name" value="Carb_Esterase_6"/>
</dbReference>
<dbReference type="AlphaFoldDB" id="A0A6P5FK40"/>
<dbReference type="SUPFAM" id="SSF52266">
    <property type="entry name" value="SGNH hydrolase"/>
    <property type="match status" value="1"/>
</dbReference>
<dbReference type="Gramene" id="Aco015724.1.mrna1">
    <property type="protein sequence ID" value="Aco015724.1.mrna1"/>
    <property type="gene ID" value="Aco015724.1.path1"/>
</dbReference>
<evidence type="ECO:0000256" key="1">
    <source>
        <dbReference type="ARBA" id="ARBA00022801"/>
    </source>
</evidence>
<reference evidence="4" key="1">
    <citation type="journal article" date="2015" name="Nat. Genet.">
        <title>The pineapple genome and the evolution of CAM photosynthesis.</title>
        <authorList>
            <person name="Ming R."/>
            <person name="VanBuren R."/>
            <person name="Wai C.M."/>
            <person name="Tang H."/>
            <person name="Schatz M.C."/>
            <person name="Bowers J.E."/>
            <person name="Lyons E."/>
            <person name="Wang M.L."/>
            <person name="Chen J."/>
            <person name="Biggers E."/>
            <person name="Zhang J."/>
            <person name="Huang L."/>
            <person name="Zhang L."/>
            <person name="Miao W."/>
            <person name="Zhang J."/>
            <person name="Ye Z."/>
            <person name="Miao C."/>
            <person name="Lin Z."/>
            <person name="Wang H."/>
            <person name="Zhou H."/>
            <person name="Yim W.C."/>
            <person name="Priest H.D."/>
            <person name="Zheng C."/>
            <person name="Woodhouse M."/>
            <person name="Edger P.P."/>
            <person name="Guyot R."/>
            <person name="Guo H.B."/>
            <person name="Guo H."/>
            <person name="Zheng G."/>
            <person name="Singh R."/>
            <person name="Sharma A."/>
            <person name="Min X."/>
            <person name="Zheng Y."/>
            <person name="Lee H."/>
            <person name="Gurtowski J."/>
            <person name="Sedlazeck F.J."/>
            <person name="Harkess A."/>
            <person name="McKain M.R."/>
            <person name="Liao Z."/>
            <person name="Fang J."/>
            <person name="Liu J."/>
            <person name="Zhang X."/>
            <person name="Zhang Q."/>
            <person name="Hu W."/>
            <person name="Qin Y."/>
            <person name="Wang K."/>
            <person name="Chen L.Y."/>
            <person name="Shirley N."/>
            <person name="Lin Y.R."/>
            <person name="Liu L.Y."/>
            <person name="Hernandez A.G."/>
            <person name="Wright C.L."/>
            <person name="Bulone V."/>
            <person name="Tuskan G.A."/>
            <person name="Heath K."/>
            <person name="Zee F."/>
            <person name="Moore P.H."/>
            <person name="Sunkar R."/>
            <person name="Leebens-Mack J.H."/>
            <person name="Mockler T."/>
            <person name="Bennetzen J.L."/>
            <person name="Freeling M."/>
            <person name="Sankoff D."/>
            <person name="Paterson A.H."/>
            <person name="Zhu X."/>
            <person name="Yang X."/>
            <person name="Smith J.A."/>
            <person name="Cushman J.C."/>
            <person name="Paull R.E."/>
            <person name="Yu Q."/>
        </authorList>
    </citation>
    <scope>NUCLEOTIDE SEQUENCE [LARGE SCALE GENOMIC DNA]</scope>
    <source>
        <strain evidence="4">cv. F153</strain>
    </source>
</reference>
<reference evidence="5" key="2">
    <citation type="submission" date="2025-08" db="UniProtKB">
        <authorList>
            <consortium name="RefSeq"/>
        </authorList>
    </citation>
    <scope>IDENTIFICATION</scope>
    <source>
        <tissue evidence="5">Leaf</tissue>
    </source>
</reference>
<evidence type="ECO:0000256" key="2">
    <source>
        <dbReference type="SAM" id="SignalP"/>
    </source>
</evidence>
<proteinExistence type="predicted"/>
<name>A0A6P5FK40_ANACO</name>
<gene>
    <name evidence="5" type="primary">LOC109715881</name>
</gene>
<feature type="domain" description="Sialate O-acetylesterase" evidence="3">
    <location>
        <begin position="33"/>
        <end position="273"/>
    </location>
</feature>
<sequence>MLLSFLSLLLLLASAAAAVAEAEAEVEVEEEMVVFVLAGQSNMAGRGGVVGDRWDGDVPPECRPSPSILRLSAALRWEEAREPLHADIDRARPCGVGPGLPFASALRRSAAATAAAEGPGAEAIGLVPCAVGGTRIDEWARGAPLYAAMVRRARAALERGEGRRTRRLGAVLWYQGESDTVERSDAESYGGKLETMILDLRSDLGLPGLLFIQVAIASGEGNFTEIVRKAQKGLKLPNVICVDAKGLPLEGDHLHLTTQAQVQLGKMLAQSYLTYGTKAMSFSTGNRTKAKFLCGLLVAAILCIL</sequence>
<dbReference type="PANTHER" id="PTHR31988:SF15">
    <property type="entry name" value="ESTERASE, PUTATIVE (DUF303)-RELATED"/>
    <property type="match status" value="1"/>
</dbReference>
<feature type="signal peptide" evidence="2">
    <location>
        <begin position="1"/>
        <end position="17"/>
    </location>
</feature>
<dbReference type="InterPro" id="IPR036514">
    <property type="entry name" value="SGNH_hydro_sf"/>
</dbReference>
<keyword evidence="1" id="KW-0378">Hydrolase</keyword>
<keyword evidence="2" id="KW-0732">Signal</keyword>
<evidence type="ECO:0000313" key="4">
    <source>
        <dbReference type="Proteomes" id="UP000515123"/>
    </source>
</evidence>
<dbReference type="GeneID" id="109715881"/>
<dbReference type="RefSeq" id="XP_020096691.1">
    <property type="nucleotide sequence ID" value="XM_020241102.1"/>
</dbReference>
<dbReference type="Gene3D" id="3.40.50.1110">
    <property type="entry name" value="SGNH hydrolase"/>
    <property type="match status" value="1"/>
</dbReference>
<dbReference type="OrthoDB" id="42638at2759"/>
<dbReference type="Pfam" id="PF03629">
    <property type="entry name" value="SASA"/>
    <property type="match status" value="1"/>
</dbReference>
<protein>
    <submittedName>
        <fullName evidence="5">Probable carbohydrate esterase At4g34215 isoform X1</fullName>
    </submittedName>
</protein>
<accession>A0A6P5FK40</accession>
<evidence type="ECO:0000313" key="5">
    <source>
        <dbReference type="RefSeq" id="XP_020096691.1"/>
    </source>
</evidence>
<dbReference type="PANTHER" id="PTHR31988">
    <property type="entry name" value="ESTERASE, PUTATIVE (DUF303)-RELATED"/>
    <property type="match status" value="1"/>
</dbReference>
<dbReference type="GO" id="GO:0016787">
    <property type="term" value="F:hydrolase activity"/>
    <property type="evidence" value="ECO:0007669"/>
    <property type="project" value="UniProtKB-KW"/>
</dbReference>